<protein>
    <submittedName>
        <fullName evidence="1">Uncharacterized protein</fullName>
    </submittedName>
</protein>
<reference evidence="2" key="1">
    <citation type="submission" date="2015-07" db="EMBL/GenBank/DDBJ databases">
        <title>Near-Complete Genome Sequence of the Cellulolytic Bacterium Bacteroides (Pseudobacteroides) cellulosolvens ATCC 35603.</title>
        <authorList>
            <person name="Dassa B."/>
            <person name="Utturkar S.M."/>
            <person name="Klingeman D.M."/>
            <person name="Hurt R.A."/>
            <person name="Keller M."/>
            <person name="Xu J."/>
            <person name="Reddy Y.H.K."/>
            <person name="Borovok I."/>
            <person name="Grinberg I.R."/>
            <person name="Lamed R."/>
            <person name="Zhivin O."/>
            <person name="Bayer E.A."/>
            <person name="Brown S.D."/>
        </authorList>
    </citation>
    <scope>NUCLEOTIDE SEQUENCE [LARGE SCALE GENOMIC DNA]</scope>
    <source>
        <strain evidence="2">DSM 2933</strain>
    </source>
</reference>
<organism evidence="1 2">
    <name type="scientific">Pseudobacteroides cellulosolvens ATCC 35603 = DSM 2933</name>
    <dbReference type="NCBI Taxonomy" id="398512"/>
    <lineage>
        <taxon>Bacteria</taxon>
        <taxon>Bacillati</taxon>
        <taxon>Bacillota</taxon>
        <taxon>Clostridia</taxon>
        <taxon>Eubacteriales</taxon>
        <taxon>Oscillospiraceae</taxon>
        <taxon>Pseudobacteroides</taxon>
    </lineage>
</organism>
<comment type="caution">
    <text evidence="1">The sequence shown here is derived from an EMBL/GenBank/DDBJ whole genome shotgun (WGS) entry which is preliminary data.</text>
</comment>
<accession>A0A0L6JTF8</accession>
<proteinExistence type="predicted"/>
<gene>
    <name evidence="1" type="ORF">Bccel_4273</name>
</gene>
<evidence type="ECO:0000313" key="1">
    <source>
        <dbReference type="EMBL" id="KNY28999.1"/>
    </source>
</evidence>
<dbReference type="AlphaFoldDB" id="A0A0L6JTF8"/>
<dbReference type="Proteomes" id="UP000036923">
    <property type="component" value="Unassembled WGS sequence"/>
</dbReference>
<name>A0A0L6JTF8_9FIRM</name>
<dbReference type="EMBL" id="LGTC01000001">
    <property type="protein sequence ID" value="KNY28999.1"/>
    <property type="molecule type" value="Genomic_DNA"/>
</dbReference>
<evidence type="ECO:0000313" key="2">
    <source>
        <dbReference type="Proteomes" id="UP000036923"/>
    </source>
</evidence>
<keyword evidence="2" id="KW-1185">Reference proteome</keyword>
<sequence length="122" mass="14145">MFCFEKGVVVFCMADKIINVPYVFRSNEFDLGEVIIDNKRVLSFISKDDSFPGHFTLYNWHELCSVVKVYFLKESDLEQSITGIALYGENLMVQICSCGYTKYIQASTPCPKWLIEKYINKE</sequence>
<dbReference type="STRING" id="398512.Bccel_4273"/>